<feature type="compositionally biased region" description="Basic residues" evidence="1">
    <location>
        <begin position="137"/>
        <end position="149"/>
    </location>
</feature>
<name>A0A9P6TH36_9BASI</name>
<protein>
    <submittedName>
        <fullName evidence="2">Uncharacterized protein</fullName>
    </submittedName>
</protein>
<keyword evidence="3" id="KW-1185">Reference proteome</keyword>
<reference evidence="2" key="1">
    <citation type="submission" date="2013-11" db="EMBL/GenBank/DDBJ databases">
        <title>Genome sequence of the fusiform rust pathogen reveals effectors for host alternation and coevolution with pine.</title>
        <authorList>
            <consortium name="DOE Joint Genome Institute"/>
            <person name="Smith K."/>
            <person name="Pendleton A."/>
            <person name="Kubisiak T."/>
            <person name="Anderson C."/>
            <person name="Salamov A."/>
            <person name="Aerts A."/>
            <person name="Riley R."/>
            <person name="Clum A."/>
            <person name="Lindquist E."/>
            <person name="Ence D."/>
            <person name="Campbell M."/>
            <person name="Kronenberg Z."/>
            <person name="Feau N."/>
            <person name="Dhillon B."/>
            <person name="Hamelin R."/>
            <person name="Burleigh J."/>
            <person name="Smith J."/>
            <person name="Yandell M."/>
            <person name="Nelson C."/>
            <person name="Grigoriev I."/>
            <person name="Davis J."/>
        </authorList>
    </citation>
    <scope>NUCLEOTIDE SEQUENCE</scope>
    <source>
        <strain evidence="2">G11</strain>
    </source>
</reference>
<evidence type="ECO:0000256" key="1">
    <source>
        <dbReference type="SAM" id="MobiDB-lite"/>
    </source>
</evidence>
<accession>A0A9P6TH36</accession>
<dbReference type="EMBL" id="MU167213">
    <property type="protein sequence ID" value="KAG0151375.1"/>
    <property type="molecule type" value="Genomic_DNA"/>
</dbReference>
<evidence type="ECO:0000313" key="2">
    <source>
        <dbReference type="EMBL" id="KAG0151375.1"/>
    </source>
</evidence>
<gene>
    <name evidence="2" type="ORF">CROQUDRAFT_86796</name>
</gene>
<feature type="region of interest" description="Disordered" evidence="1">
    <location>
        <begin position="103"/>
        <end position="153"/>
    </location>
</feature>
<feature type="region of interest" description="Disordered" evidence="1">
    <location>
        <begin position="245"/>
        <end position="274"/>
    </location>
</feature>
<sequence length="274" mass="30372">MDLIEVHEEGKDDGKVMGKIHRKKKGSWKKMDGKSPLEQALHICPWYLILDPLMTDRPHIKPASTCDSFGGSSNGSLVTDLRLNPCQLELSEDELARTPIESGLHTDDEESESGQAAEDVEGGSSRGSEKRPTSVFKFRRATKKAKRTHSRDTLGLHGLMSEFLPSRQERTAQAADEERRQANHMELTSKLADVIGSISANREGDLRFKPQIAQQEMKLKREQSRSDMVTKLMGQGISLETALAAASATFGDPEETGKSGKRVEHSEEEEDDLS</sequence>
<dbReference type="Proteomes" id="UP000886653">
    <property type="component" value="Unassembled WGS sequence"/>
</dbReference>
<comment type="caution">
    <text evidence="2">The sequence shown here is derived from an EMBL/GenBank/DDBJ whole genome shotgun (WGS) entry which is preliminary data.</text>
</comment>
<feature type="compositionally biased region" description="Basic and acidic residues" evidence="1">
    <location>
        <begin position="255"/>
        <end position="265"/>
    </location>
</feature>
<dbReference type="AlphaFoldDB" id="A0A9P6TH36"/>
<proteinExistence type="predicted"/>
<evidence type="ECO:0000313" key="3">
    <source>
        <dbReference type="Proteomes" id="UP000886653"/>
    </source>
</evidence>
<organism evidence="2 3">
    <name type="scientific">Cronartium quercuum f. sp. fusiforme G11</name>
    <dbReference type="NCBI Taxonomy" id="708437"/>
    <lineage>
        <taxon>Eukaryota</taxon>
        <taxon>Fungi</taxon>
        <taxon>Dikarya</taxon>
        <taxon>Basidiomycota</taxon>
        <taxon>Pucciniomycotina</taxon>
        <taxon>Pucciniomycetes</taxon>
        <taxon>Pucciniales</taxon>
        <taxon>Coleosporiaceae</taxon>
        <taxon>Cronartium</taxon>
    </lineage>
</organism>